<dbReference type="OMA" id="PREPYPQ"/>
<dbReference type="Proteomes" id="UP000596660">
    <property type="component" value="Unplaced"/>
</dbReference>
<dbReference type="RefSeq" id="XP_021725875.1">
    <property type="nucleotide sequence ID" value="XM_021870183.1"/>
</dbReference>
<dbReference type="AlphaFoldDB" id="A0A803MTX0"/>
<dbReference type="EnsemblPlants" id="AUR62035111-RA">
    <property type="protein sequence ID" value="AUR62035111-RA:cds"/>
    <property type="gene ID" value="AUR62035111"/>
</dbReference>
<accession>A0A803MTX0</accession>
<dbReference type="PANTHER" id="PTHR36482">
    <property type="entry name" value="OSJNBA0024J22.15 PROTEIN"/>
    <property type="match status" value="1"/>
</dbReference>
<gene>
    <name evidence="1" type="primary">LOC110693054</name>
</gene>
<organism evidence="1 2">
    <name type="scientific">Chenopodium quinoa</name>
    <name type="common">Quinoa</name>
    <dbReference type="NCBI Taxonomy" id="63459"/>
    <lineage>
        <taxon>Eukaryota</taxon>
        <taxon>Viridiplantae</taxon>
        <taxon>Streptophyta</taxon>
        <taxon>Embryophyta</taxon>
        <taxon>Tracheophyta</taxon>
        <taxon>Spermatophyta</taxon>
        <taxon>Magnoliopsida</taxon>
        <taxon>eudicotyledons</taxon>
        <taxon>Gunneridae</taxon>
        <taxon>Pentapetalae</taxon>
        <taxon>Caryophyllales</taxon>
        <taxon>Chenopodiaceae</taxon>
        <taxon>Chenopodioideae</taxon>
        <taxon>Atripliceae</taxon>
        <taxon>Chenopodium</taxon>
    </lineage>
</organism>
<proteinExistence type="predicted"/>
<dbReference type="GeneID" id="110693054"/>
<keyword evidence="2" id="KW-1185">Reference proteome</keyword>
<evidence type="ECO:0000313" key="2">
    <source>
        <dbReference type="Proteomes" id="UP000596660"/>
    </source>
</evidence>
<evidence type="ECO:0000313" key="1">
    <source>
        <dbReference type="EnsemblPlants" id="AUR62035111-RA:cds"/>
    </source>
</evidence>
<dbReference type="InterPro" id="IPR053085">
    <property type="entry name" value="Jasmonate-induced_protein"/>
</dbReference>
<reference evidence="1" key="1">
    <citation type="journal article" date="2017" name="Nature">
        <title>The genome of Chenopodium quinoa.</title>
        <authorList>
            <person name="Jarvis D.E."/>
            <person name="Ho Y.S."/>
            <person name="Lightfoot D.J."/>
            <person name="Schmoeckel S.M."/>
            <person name="Li B."/>
            <person name="Borm T.J.A."/>
            <person name="Ohyanagi H."/>
            <person name="Mineta K."/>
            <person name="Michell C.T."/>
            <person name="Saber N."/>
            <person name="Kharbatia N.M."/>
            <person name="Rupper R.R."/>
            <person name="Sharp A.R."/>
            <person name="Dally N."/>
            <person name="Boughton B.A."/>
            <person name="Woo Y.H."/>
            <person name="Gao G."/>
            <person name="Schijlen E.G.W.M."/>
            <person name="Guo X."/>
            <person name="Momin A.A."/>
            <person name="Negrao S."/>
            <person name="Al-Babili S."/>
            <person name="Gehring C."/>
            <person name="Roessner U."/>
            <person name="Jung C."/>
            <person name="Murphy K."/>
            <person name="Arold S.T."/>
            <person name="Gojobori T."/>
            <person name="van der Linden C.G."/>
            <person name="van Loo E.N."/>
            <person name="Jellen E.N."/>
            <person name="Maughan P.J."/>
            <person name="Tester M."/>
        </authorList>
    </citation>
    <scope>NUCLEOTIDE SEQUENCE [LARGE SCALE GENOMIC DNA]</scope>
    <source>
        <strain evidence="1">cv. PI 614886</strain>
    </source>
</reference>
<dbReference type="RefSeq" id="XP_021725883.1">
    <property type="nucleotide sequence ID" value="XM_021870191.1"/>
</dbReference>
<reference evidence="1" key="2">
    <citation type="submission" date="2021-03" db="UniProtKB">
        <authorList>
            <consortium name="EnsemblPlants"/>
        </authorList>
    </citation>
    <scope>IDENTIFICATION</scope>
</reference>
<sequence length="181" mass="19881">MAAATQQVSTALLSDEEKAIFEELIKAARDKAALEPKVSAKEEVVSSGYISNRHKDPVTLRLHDQHNWSGNPVLSYPQFIPRQKHPIEFKHQGPLPQGSKGGVVYADGDDSTARKWLIAFDYSNNKVYAEAEPIGDVDWNVIEVKLDASGESSLYEDPVLGGKAHAAINGDARIVVAWFIN</sequence>
<dbReference type="KEGG" id="cqi:110693054"/>
<dbReference type="Gramene" id="AUR62035111-RA">
    <property type="protein sequence ID" value="AUR62035111-RA:cds"/>
    <property type="gene ID" value="AUR62035111"/>
</dbReference>
<dbReference type="PANTHER" id="PTHR36482:SF6">
    <property type="entry name" value="JASMONATE-INDUCED PROTEIN HOMOLOG"/>
    <property type="match status" value="1"/>
</dbReference>
<name>A0A803MTX0_CHEQI</name>
<protein>
    <submittedName>
        <fullName evidence="1">Uncharacterized protein</fullName>
    </submittedName>
</protein>